<feature type="transmembrane region" description="Helical" evidence="1">
    <location>
        <begin position="55"/>
        <end position="79"/>
    </location>
</feature>
<name>A0A2K2U9C9_9ACTN</name>
<keyword evidence="1" id="KW-0472">Membrane</keyword>
<gene>
    <name evidence="2" type="ORF">C2L71_10980</name>
</gene>
<evidence type="ECO:0000313" key="2">
    <source>
        <dbReference type="EMBL" id="PNV66842.1"/>
    </source>
</evidence>
<evidence type="ECO:0008006" key="4">
    <source>
        <dbReference type="Google" id="ProtNLM"/>
    </source>
</evidence>
<keyword evidence="3" id="KW-1185">Reference proteome</keyword>
<sequence>MSRISRIFRSPALHRLAVPQRDVREWHDTRATTSCRSRLAARLRDTRGFMLAEQLVSVIFIGFLCVVVAAGLGAALSAYGSITTSSNASMVLSQAVQEVSDELSFSLSASPDGSFVSETTRAPATMDSDGSGIVMKSTTGTTVLIPSKNGLTPGFSSVPSYDASSNTWTFAITVKNGDAIVAEQAMTVGRVNPAGT</sequence>
<keyword evidence="1" id="KW-1133">Transmembrane helix</keyword>
<dbReference type="RefSeq" id="WP_103265799.1">
    <property type="nucleotide sequence ID" value="NZ_CABMLE010000019.1"/>
</dbReference>
<evidence type="ECO:0000313" key="3">
    <source>
        <dbReference type="Proteomes" id="UP000236197"/>
    </source>
</evidence>
<organism evidence="2 3">
    <name type="scientific">Enteroscipio rubneri</name>
    <dbReference type="NCBI Taxonomy" id="2070686"/>
    <lineage>
        <taxon>Bacteria</taxon>
        <taxon>Bacillati</taxon>
        <taxon>Actinomycetota</taxon>
        <taxon>Coriobacteriia</taxon>
        <taxon>Eggerthellales</taxon>
        <taxon>Eggerthellaceae</taxon>
        <taxon>Enteroscipio</taxon>
    </lineage>
</organism>
<keyword evidence="1" id="KW-0812">Transmembrane</keyword>
<protein>
    <recommendedName>
        <fullName evidence="4">Type II secretion system protein</fullName>
    </recommendedName>
</protein>
<evidence type="ECO:0000256" key="1">
    <source>
        <dbReference type="SAM" id="Phobius"/>
    </source>
</evidence>
<reference evidence="3" key="1">
    <citation type="submission" date="2018-01" db="EMBL/GenBank/DDBJ databases">
        <title>Rubneribacter badeniensis gen. nov., sp. nov., and Colonibacter rubneri, gen. nov., sp. nov., WGS of new members of the Eggerthellaceae.</title>
        <authorList>
            <person name="Danylec N."/>
            <person name="Stoll D.A."/>
            <person name="Doetsch A."/>
            <person name="Kulling S.E."/>
            <person name="Huch M."/>
        </authorList>
    </citation>
    <scope>NUCLEOTIDE SEQUENCE [LARGE SCALE GENOMIC DNA]</scope>
    <source>
        <strain evidence="3">ResAG-96</strain>
    </source>
</reference>
<dbReference type="EMBL" id="PPEK01000019">
    <property type="protein sequence ID" value="PNV66842.1"/>
    <property type="molecule type" value="Genomic_DNA"/>
</dbReference>
<proteinExistence type="predicted"/>
<dbReference type="AlphaFoldDB" id="A0A2K2U9C9"/>
<dbReference type="Proteomes" id="UP000236197">
    <property type="component" value="Unassembled WGS sequence"/>
</dbReference>
<comment type="caution">
    <text evidence="2">The sequence shown here is derived from an EMBL/GenBank/DDBJ whole genome shotgun (WGS) entry which is preliminary data.</text>
</comment>
<dbReference type="OrthoDB" id="3175064at2"/>
<accession>A0A2K2U9C9</accession>